<proteinExistence type="predicted"/>
<evidence type="ECO:0000313" key="1">
    <source>
        <dbReference type="EMBL" id="SCJ55130.1"/>
    </source>
</evidence>
<accession>A0A1C6HC97</accession>
<organism evidence="1">
    <name type="scientific">uncultured Anaerotruncus sp</name>
    <dbReference type="NCBI Taxonomy" id="905011"/>
    <lineage>
        <taxon>Bacteria</taxon>
        <taxon>Bacillati</taxon>
        <taxon>Bacillota</taxon>
        <taxon>Clostridia</taxon>
        <taxon>Eubacteriales</taxon>
        <taxon>Oscillospiraceae</taxon>
        <taxon>Anaerotruncus</taxon>
        <taxon>environmental samples</taxon>
    </lineage>
</organism>
<protein>
    <submittedName>
        <fullName evidence="1">Uncharacterized protein</fullName>
    </submittedName>
</protein>
<reference evidence="1" key="1">
    <citation type="submission" date="2015-09" db="EMBL/GenBank/DDBJ databases">
        <authorList>
            <consortium name="Pathogen Informatics"/>
        </authorList>
    </citation>
    <scope>NUCLEOTIDE SEQUENCE</scope>
    <source>
        <strain evidence="1">2789STDY5834896</strain>
    </source>
</reference>
<dbReference type="AlphaFoldDB" id="A0A1C6HC97"/>
<sequence length="35" mass="3503">MKKGFSIVSIVLGVLITLCGAAVTTLGAIGLGRSR</sequence>
<gene>
    <name evidence="1" type="ORF">SAMEA3545359_00780</name>
</gene>
<name>A0A1C6HC97_9FIRM</name>
<dbReference type="EMBL" id="FMHG01000001">
    <property type="protein sequence ID" value="SCJ55130.1"/>
    <property type="molecule type" value="Genomic_DNA"/>
</dbReference>